<evidence type="ECO:0000256" key="3">
    <source>
        <dbReference type="ARBA" id="ARBA00022448"/>
    </source>
</evidence>
<proteinExistence type="inferred from homology"/>
<dbReference type="InterPro" id="IPR004692">
    <property type="entry name" value="SecG"/>
</dbReference>
<keyword evidence="8 9" id="KW-0472">Membrane</keyword>
<organism evidence="10 11">
    <name type="scientific">Paracholeplasma manati</name>
    <dbReference type="NCBI Taxonomy" id="591373"/>
    <lineage>
        <taxon>Bacteria</taxon>
        <taxon>Bacillati</taxon>
        <taxon>Mycoplasmatota</taxon>
        <taxon>Mollicutes</taxon>
        <taxon>Acholeplasmatales</taxon>
        <taxon>Acholeplasmataceae</taxon>
        <taxon>Paracholeplasma</taxon>
    </lineage>
</organism>
<dbReference type="Pfam" id="PF03840">
    <property type="entry name" value="SecG"/>
    <property type="match status" value="1"/>
</dbReference>
<keyword evidence="3 9" id="KW-0813">Transport</keyword>
<evidence type="ECO:0000256" key="4">
    <source>
        <dbReference type="ARBA" id="ARBA00022692"/>
    </source>
</evidence>
<dbReference type="Proteomes" id="UP001177160">
    <property type="component" value="Unassembled WGS sequence"/>
</dbReference>
<evidence type="ECO:0000256" key="2">
    <source>
        <dbReference type="ARBA" id="ARBA00008445"/>
    </source>
</evidence>
<sequence>MNFADWIAMVLGLFLIVAVALQSSQDDVASAFSGEKSELFKNSKARGLELFLVRFTAVVSFLFVAMVITSILTH</sequence>
<dbReference type="EMBL" id="JAOVQM010000002">
    <property type="protein sequence ID" value="MCV2231797.1"/>
    <property type="molecule type" value="Genomic_DNA"/>
</dbReference>
<reference evidence="10" key="1">
    <citation type="submission" date="2022-09" db="EMBL/GenBank/DDBJ databases">
        <title>Novel Mycoplasma species identified in domestic and wild animals.</title>
        <authorList>
            <person name="Volokhov D.V."/>
            <person name="Furtak V.A."/>
            <person name="Zagorodnyaya T.A."/>
        </authorList>
    </citation>
    <scope>NUCLEOTIDE SEQUENCE</scope>
    <source>
        <strain evidence="10">Oakley</strain>
    </source>
</reference>
<comment type="caution">
    <text evidence="10">The sequence shown here is derived from an EMBL/GenBank/DDBJ whole genome shotgun (WGS) entry which is preliminary data.</text>
</comment>
<evidence type="ECO:0000256" key="1">
    <source>
        <dbReference type="ARBA" id="ARBA00004141"/>
    </source>
</evidence>
<gene>
    <name evidence="10" type="primary">secG</name>
    <name evidence="10" type="ORF">N7548_03045</name>
</gene>
<evidence type="ECO:0000256" key="5">
    <source>
        <dbReference type="ARBA" id="ARBA00022927"/>
    </source>
</evidence>
<comment type="function">
    <text evidence="9">Involved in protein export. Participates in an early event of protein translocation.</text>
</comment>
<dbReference type="RefSeq" id="WP_263607950.1">
    <property type="nucleotide sequence ID" value="NZ_JAOVQM010000002.1"/>
</dbReference>
<comment type="similarity">
    <text evidence="2 9">Belongs to the SecG family.</text>
</comment>
<protein>
    <recommendedName>
        <fullName evidence="9">Protein-export membrane protein SecG</fullName>
    </recommendedName>
</protein>
<evidence type="ECO:0000256" key="6">
    <source>
        <dbReference type="ARBA" id="ARBA00022989"/>
    </source>
</evidence>
<keyword evidence="11" id="KW-1185">Reference proteome</keyword>
<evidence type="ECO:0000256" key="7">
    <source>
        <dbReference type="ARBA" id="ARBA00023010"/>
    </source>
</evidence>
<evidence type="ECO:0000313" key="11">
    <source>
        <dbReference type="Proteomes" id="UP001177160"/>
    </source>
</evidence>
<evidence type="ECO:0000256" key="9">
    <source>
        <dbReference type="RuleBase" id="RU365087"/>
    </source>
</evidence>
<keyword evidence="7 9" id="KW-0811">Translocation</keyword>
<keyword evidence="6 9" id="KW-1133">Transmembrane helix</keyword>
<keyword evidence="9" id="KW-1003">Cell membrane</keyword>
<feature type="transmembrane region" description="Helical" evidence="9">
    <location>
        <begin position="50"/>
        <end position="72"/>
    </location>
</feature>
<comment type="subcellular location">
    <subcellularLocation>
        <location evidence="9">Cell membrane</location>
        <topology evidence="9">Multi-pass membrane protein</topology>
    </subcellularLocation>
    <subcellularLocation>
        <location evidence="1">Membrane</location>
        <topology evidence="1">Multi-pass membrane protein</topology>
    </subcellularLocation>
</comment>
<name>A0ABT2Y5P9_9MOLU</name>
<evidence type="ECO:0000256" key="8">
    <source>
        <dbReference type="ARBA" id="ARBA00023136"/>
    </source>
</evidence>
<comment type="caution">
    <text evidence="9">Lacks conserved residue(s) required for the propagation of feature annotation.</text>
</comment>
<evidence type="ECO:0000313" key="10">
    <source>
        <dbReference type="EMBL" id="MCV2231797.1"/>
    </source>
</evidence>
<accession>A0ABT2Y5P9</accession>
<dbReference type="NCBIfam" id="TIGR00810">
    <property type="entry name" value="secG"/>
    <property type="match status" value="1"/>
</dbReference>
<keyword evidence="5 9" id="KW-0653">Protein transport</keyword>
<keyword evidence="4 9" id="KW-0812">Transmembrane</keyword>